<dbReference type="InterPro" id="IPR018060">
    <property type="entry name" value="HTH_AraC"/>
</dbReference>
<proteinExistence type="predicted"/>
<dbReference type="GO" id="GO:0003700">
    <property type="term" value="F:DNA-binding transcription factor activity"/>
    <property type="evidence" value="ECO:0007669"/>
    <property type="project" value="InterPro"/>
</dbReference>
<dbReference type="InterPro" id="IPR009057">
    <property type="entry name" value="Homeodomain-like_sf"/>
</dbReference>
<evidence type="ECO:0000256" key="2">
    <source>
        <dbReference type="ARBA" id="ARBA00023125"/>
    </source>
</evidence>
<sequence>MQTAPVTADNVEHPMRLPESLRPWITEAGYIPIVRYGAEPFAHVPQAVTTIALHTDASGRRDALVLGPRTRATYARADKNAGCLRLRLAPGATRPLLGVSAADITDRVVRLGQLPGVVGELADALLELGPHDALAYLEETLPQRLSEDPTQRAHRALLNSAVTALSTTAAPVHRLASTLAVSERQLRNLFTTGVGVSPKHYARINRVRHVIEQAGNTPWSQIATATGYYDQSHMAADFRTLMGVPPARFFRGDLPAPTPCRSISRV</sequence>
<organism evidence="5 6">
    <name type="scientific">Nocardia arthritidis</name>
    <dbReference type="NCBI Taxonomy" id="228602"/>
    <lineage>
        <taxon>Bacteria</taxon>
        <taxon>Bacillati</taxon>
        <taxon>Actinomycetota</taxon>
        <taxon>Actinomycetes</taxon>
        <taxon>Mycobacteriales</taxon>
        <taxon>Nocardiaceae</taxon>
        <taxon>Nocardia</taxon>
    </lineage>
</organism>
<dbReference type="InterPro" id="IPR050204">
    <property type="entry name" value="AraC_XylS_family_regulators"/>
</dbReference>
<keyword evidence="1" id="KW-0805">Transcription regulation</keyword>
<dbReference type="PANTHER" id="PTHR46796">
    <property type="entry name" value="HTH-TYPE TRANSCRIPTIONAL ACTIVATOR RHAS-RELATED"/>
    <property type="match status" value="1"/>
</dbReference>
<protein>
    <submittedName>
        <fullName evidence="5">Helix-turn-helix domain-containing protein</fullName>
    </submittedName>
</protein>
<evidence type="ECO:0000256" key="3">
    <source>
        <dbReference type="ARBA" id="ARBA00023163"/>
    </source>
</evidence>
<evidence type="ECO:0000259" key="4">
    <source>
        <dbReference type="PROSITE" id="PS01124"/>
    </source>
</evidence>
<dbReference type="RefSeq" id="WP_238847570.1">
    <property type="nucleotide sequence ID" value="NZ_CP046172.1"/>
</dbReference>
<dbReference type="AlphaFoldDB" id="A0A6G9Y4R4"/>
<feature type="domain" description="HTH araC/xylS-type" evidence="4">
    <location>
        <begin position="155"/>
        <end position="252"/>
    </location>
</feature>
<name>A0A6G9Y4R4_9NOCA</name>
<dbReference type="KEGG" id="nah:F5544_00650"/>
<dbReference type="Gene3D" id="1.10.10.60">
    <property type="entry name" value="Homeodomain-like"/>
    <property type="match status" value="1"/>
</dbReference>
<evidence type="ECO:0000313" key="6">
    <source>
        <dbReference type="Proteomes" id="UP000503540"/>
    </source>
</evidence>
<reference evidence="5 6" key="1">
    <citation type="journal article" date="2019" name="ACS Chem. Biol.">
        <title>Identification and Mobilization of a Cryptic Antibiotic Biosynthesis Gene Locus from a Human-Pathogenic Nocardia Isolate.</title>
        <authorList>
            <person name="Herisse M."/>
            <person name="Ishida K."/>
            <person name="Porter J.L."/>
            <person name="Howden B."/>
            <person name="Hertweck C."/>
            <person name="Stinear T.P."/>
            <person name="Pidot S.J."/>
        </authorList>
    </citation>
    <scope>NUCLEOTIDE SEQUENCE [LARGE SCALE GENOMIC DNA]</scope>
    <source>
        <strain evidence="5 6">AUSMDU00012717</strain>
    </source>
</reference>
<dbReference type="SMART" id="SM00342">
    <property type="entry name" value="HTH_ARAC"/>
    <property type="match status" value="1"/>
</dbReference>
<accession>A0A6G9Y4R4</accession>
<dbReference type="PROSITE" id="PS01124">
    <property type="entry name" value="HTH_ARAC_FAMILY_2"/>
    <property type="match status" value="1"/>
</dbReference>
<dbReference type="Pfam" id="PF12833">
    <property type="entry name" value="HTH_18"/>
    <property type="match status" value="1"/>
</dbReference>
<keyword evidence="2" id="KW-0238">DNA-binding</keyword>
<dbReference type="GO" id="GO:0043565">
    <property type="term" value="F:sequence-specific DNA binding"/>
    <property type="evidence" value="ECO:0007669"/>
    <property type="project" value="InterPro"/>
</dbReference>
<dbReference type="Proteomes" id="UP000503540">
    <property type="component" value="Chromosome"/>
</dbReference>
<gene>
    <name evidence="5" type="ORF">F5544_00650</name>
</gene>
<evidence type="ECO:0000313" key="5">
    <source>
        <dbReference type="EMBL" id="QIS08063.1"/>
    </source>
</evidence>
<dbReference type="SUPFAM" id="SSF46689">
    <property type="entry name" value="Homeodomain-like"/>
    <property type="match status" value="1"/>
</dbReference>
<dbReference type="EMBL" id="CP046172">
    <property type="protein sequence ID" value="QIS08063.1"/>
    <property type="molecule type" value="Genomic_DNA"/>
</dbReference>
<keyword evidence="6" id="KW-1185">Reference proteome</keyword>
<keyword evidence="3" id="KW-0804">Transcription</keyword>
<evidence type="ECO:0000256" key="1">
    <source>
        <dbReference type="ARBA" id="ARBA00023015"/>
    </source>
</evidence>